<accession>A0A427YWU3</accession>
<organism evidence="6 7">
    <name type="scientific">Saitozyma podzolica</name>
    <dbReference type="NCBI Taxonomy" id="1890683"/>
    <lineage>
        <taxon>Eukaryota</taxon>
        <taxon>Fungi</taxon>
        <taxon>Dikarya</taxon>
        <taxon>Basidiomycota</taxon>
        <taxon>Agaricomycotina</taxon>
        <taxon>Tremellomycetes</taxon>
        <taxon>Tremellales</taxon>
        <taxon>Trimorphomycetaceae</taxon>
        <taxon>Saitozyma</taxon>
    </lineage>
</organism>
<keyword evidence="3" id="KW-0645">Protease</keyword>
<dbReference type="SUPFAM" id="SSF53182">
    <property type="entry name" value="Pyrrolidone carboxyl peptidase (pyroglutamate aminopeptidase)"/>
    <property type="match status" value="1"/>
</dbReference>
<evidence type="ECO:0000313" key="7">
    <source>
        <dbReference type="Proteomes" id="UP000279259"/>
    </source>
</evidence>
<keyword evidence="2" id="KW-0963">Cytoplasm</keyword>
<dbReference type="OrthoDB" id="2595403at2759"/>
<dbReference type="GO" id="GO:0006508">
    <property type="term" value="P:proteolysis"/>
    <property type="evidence" value="ECO:0007669"/>
    <property type="project" value="UniProtKB-KW"/>
</dbReference>
<comment type="caution">
    <text evidence="6">The sequence shown here is derived from an EMBL/GenBank/DDBJ whole genome shotgun (WGS) entry which is preliminary data.</text>
</comment>
<dbReference type="InterPro" id="IPR000816">
    <property type="entry name" value="Peptidase_C15"/>
</dbReference>
<protein>
    <recommendedName>
        <fullName evidence="8">Pyroglutamyl-peptidase I</fullName>
    </recommendedName>
</protein>
<proteinExistence type="inferred from homology"/>
<dbReference type="EMBL" id="RSCD01000001">
    <property type="protein sequence ID" value="RSH95505.1"/>
    <property type="molecule type" value="Genomic_DNA"/>
</dbReference>
<evidence type="ECO:0000256" key="3">
    <source>
        <dbReference type="ARBA" id="ARBA00022670"/>
    </source>
</evidence>
<dbReference type="GO" id="GO:0005829">
    <property type="term" value="C:cytosol"/>
    <property type="evidence" value="ECO:0007669"/>
    <property type="project" value="InterPro"/>
</dbReference>
<evidence type="ECO:0000313" key="6">
    <source>
        <dbReference type="EMBL" id="RSH95505.1"/>
    </source>
</evidence>
<sequence length="244" mass="26316">MPTLPSEVRDHRLPSVLVTGFSVFPGAPANPTETLIPLIEAERDRYTDLCRQIKCEVLPVQYEGLSDRLARLSASQGSQGEGVPDIAIHFGLGSPRGVTLETVARNETRPSPDVTGALPPRPFIVEGGPDTLPSTLPLQVIAERLQQAGLEVRFSEDAGGYLCNYLFYVSASRSATPSLGLDTRPKMSGFIHVPPLRTGQPSDVPYAISVDELLLCARVVIETCCESYIEGRAVMQPNDGNTDA</sequence>
<dbReference type="Gene3D" id="3.40.630.20">
    <property type="entry name" value="Peptidase C15, pyroglutamyl peptidase I-like"/>
    <property type="match status" value="1"/>
</dbReference>
<dbReference type="GO" id="GO:0016920">
    <property type="term" value="F:pyroglutamyl-peptidase activity"/>
    <property type="evidence" value="ECO:0007669"/>
    <property type="project" value="InterPro"/>
</dbReference>
<dbReference type="PANTHER" id="PTHR23402">
    <property type="entry name" value="PROTEASE FAMILY C15 PYROGLUTAMYL-PEPTIDASE I-RELATED"/>
    <property type="match status" value="1"/>
</dbReference>
<evidence type="ECO:0000256" key="1">
    <source>
        <dbReference type="ARBA" id="ARBA00006641"/>
    </source>
</evidence>
<name>A0A427YWU3_9TREE</name>
<keyword evidence="5" id="KW-0788">Thiol protease</keyword>
<evidence type="ECO:0000256" key="2">
    <source>
        <dbReference type="ARBA" id="ARBA00022490"/>
    </source>
</evidence>
<dbReference type="InterPro" id="IPR036440">
    <property type="entry name" value="Peptidase_C15-like_sf"/>
</dbReference>
<dbReference type="PANTHER" id="PTHR23402:SF1">
    <property type="entry name" value="PYROGLUTAMYL-PEPTIDASE I"/>
    <property type="match status" value="1"/>
</dbReference>
<keyword evidence="4" id="KW-0378">Hydrolase</keyword>
<keyword evidence="7" id="KW-1185">Reference proteome</keyword>
<reference evidence="6 7" key="1">
    <citation type="submission" date="2018-11" db="EMBL/GenBank/DDBJ databases">
        <title>Genome sequence of Saitozyma podzolica DSM 27192.</title>
        <authorList>
            <person name="Aliyu H."/>
            <person name="Gorte O."/>
            <person name="Ochsenreither K."/>
        </authorList>
    </citation>
    <scope>NUCLEOTIDE SEQUENCE [LARGE SCALE GENOMIC DNA]</scope>
    <source>
        <strain evidence="6 7">DSM 27192</strain>
    </source>
</reference>
<evidence type="ECO:0000256" key="5">
    <source>
        <dbReference type="ARBA" id="ARBA00022807"/>
    </source>
</evidence>
<dbReference type="STRING" id="1890683.A0A427YWU3"/>
<dbReference type="AlphaFoldDB" id="A0A427YWU3"/>
<evidence type="ECO:0000256" key="4">
    <source>
        <dbReference type="ARBA" id="ARBA00022801"/>
    </source>
</evidence>
<dbReference type="InterPro" id="IPR016125">
    <property type="entry name" value="Peptidase_C15-like"/>
</dbReference>
<comment type="similarity">
    <text evidence="1">Belongs to the peptidase C15 family.</text>
</comment>
<dbReference type="PRINTS" id="PR00706">
    <property type="entry name" value="PYROGLUPTASE"/>
</dbReference>
<dbReference type="Proteomes" id="UP000279259">
    <property type="component" value="Unassembled WGS sequence"/>
</dbReference>
<evidence type="ECO:0008006" key="8">
    <source>
        <dbReference type="Google" id="ProtNLM"/>
    </source>
</evidence>
<dbReference type="Pfam" id="PF01470">
    <property type="entry name" value="Peptidase_C15"/>
    <property type="match status" value="1"/>
</dbReference>
<gene>
    <name evidence="6" type="ORF">EHS25_000597</name>
</gene>